<dbReference type="Proteomes" id="UP000002218">
    <property type="component" value="Chromosome"/>
</dbReference>
<proteinExistence type="inferred from homology"/>
<evidence type="ECO:0000256" key="4">
    <source>
        <dbReference type="ARBA" id="ARBA00022723"/>
    </source>
</evidence>
<accession>C8XCS8</accession>
<dbReference type="InterPro" id="IPR008949">
    <property type="entry name" value="Isoprenoid_synthase_dom_sf"/>
</dbReference>
<keyword evidence="5" id="KW-0460">Magnesium</keyword>
<reference evidence="8" key="1">
    <citation type="submission" date="2009-09" db="EMBL/GenBank/DDBJ databases">
        <title>The complete genome of Nakamurella multipartita DSM 44233.</title>
        <authorList>
            <consortium name="US DOE Joint Genome Institute (JGI-PGF)"/>
            <person name="Lucas S."/>
            <person name="Copeland A."/>
            <person name="Lapidus A."/>
            <person name="Glavina del Rio T."/>
            <person name="Dalin E."/>
            <person name="Tice H."/>
            <person name="Bruce D."/>
            <person name="Goodwin L."/>
            <person name="Pitluck S."/>
            <person name="Kyrpides N."/>
            <person name="Mavromatis K."/>
            <person name="Ivanova N."/>
            <person name="Ovchinnikova G."/>
            <person name="Sims D."/>
            <person name="Meincke L."/>
            <person name="Brettin T."/>
            <person name="Detter J.C."/>
            <person name="Han C."/>
            <person name="Larimer F."/>
            <person name="Land M."/>
            <person name="Hauser L."/>
            <person name="Markowitz V."/>
            <person name="Cheng J.-F."/>
            <person name="Hugenholtz P."/>
            <person name="Woyke T."/>
            <person name="Wu D."/>
            <person name="Klenk H.-P."/>
            <person name="Eisen J.A."/>
        </authorList>
    </citation>
    <scope>NUCLEOTIDE SEQUENCE [LARGE SCALE GENOMIC DNA]</scope>
    <source>
        <strain evidence="8">ATCC 700099 / DSM 44233 / CIP 104796 / JCM 9543 / NBRC 105858 / Y-104</strain>
    </source>
</reference>
<dbReference type="HOGENOM" id="CLU_014015_2_1_11"/>
<dbReference type="FunCoup" id="C8XCS8">
    <property type="interactions" value="69"/>
</dbReference>
<evidence type="ECO:0000313" key="8">
    <source>
        <dbReference type="Proteomes" id="UP000002218"/>
    </source>
</evidence>
<evidence type="ECO:0000256" key="2">
    <source>
        <dbReference type="ARBA" id="ARBA00006706"/>
    </source>
</evidence>
<evidence type="ECO:0000256" key="1">
    <source>
        <dbReference type="ARBA" id="ARBA00001946"/>
    </source>
</evidence>
<sequence length="377" mass="39292">MNRPEPGLPHTGRVIDADRLHAVITAELARRRADVAAVDPRLVADVELLVEFVTDGGKRLRPQFLWCGWLAGGGAATGPDADAVLQVAAALELLQACALLHDDIIDRSQRRRGRPSTHRAVAKRAADAGVAADPEHHGVSVAILLGDLALAWCDDLFLAGALPLGAAHRAAPVWRAMRTEVLAGQLLDLAVTVSAEADPATQERDAMRVNRYKTAAYTIERPLHLGAALAGAAPATIAALRTYGTDIGVAFQLRDDLLGVFGDPAVTGKPAGDDLVEGKQTVLLALARAELGRAPDRVGELADLDAGVGRADADTEKLTAIIAGTGAVGAVERRIAELVGTGLAALSSIGPDGRSAVPDPVHERLADMAVAATARRR</sequence>
<dbReference type="STRING" id="479431.Namu_3199"/>
<dbReference type="PROSITE" id="PS00723">
    <property type="entry name" value="POLYPRENYL_SYNTHASE_1"/>
    <property type="match status" value="1"/>
</dbReference>
<gene>
    <name evidence="7" type="ordered locus">Namu_3199</name>
</gene>
<dbReference type="GO" id="GO:0004659">
    <property type="term" value="F:prenyltransferase activity"/>
    <property type="evidence" value="ECO:0007669"/>
    <property type="project" value="InterPro"/>
</dbReference>
<evidence type="ECO:0000313" key="7">
    <source>
        <dbReference type="EMBL" id="ACV79531.1"/>
    </source>
</evidence>
<dbReference type="InterPro" id="IPR033749">
    <property type="entry name" value="Polyprenyl_synt_CS"/>
</dbReference>
<dbReference type="KEGG" id="nml:Namu_3199"/>
<dbReference type="eggNOG" id="COG0142">
    <property type="taxonomic scope" value="Bacteria"/>
</dbReference>
<dbReference type="GO" id="GO:0046872">
    <property type="term" value="F:metal ion binding"/>
    <property type="evidence" value="ECO:0007669"/>
    <property type="project" value="UniProtKB-KW"/>
</dbReference>
<name>C8XCS8_NAKMY</name>
<comment type="similarity">
    <text evidence="2 6">Belongs to the FPP/GGPP synthase family.</text>
</comment>
<dbReference type="SUPFAM" id="SSF48576">
    <property type="entry name" value="Terpenoid synthases"/>
    <property type="match status" value="1"/>
</dbReference>
<dbReference type="CDD" id="cd00685">
    <property type="entry name" value="Trans_IPPS_HT"/>
    <property type="match status" value="1"/>
</dbReference>
<dbReference type="PROSITE" id="PS00444">
    <property type="entry name" value="POLYPRENYL_SYNTHASE_2"/>
    <property type="match status" value="1"/>
</dbReference>
<comment type="cofactor">
    <cofactor evidence="1">
        <name>Mg(2+)</name>
        <dbReference type="ChEBI" id="CHEBI:18420"/>
    </cofactor>
</comment>
<dbReference type="Pfam" id="PF00348">
    <property type="entry name" value="polyprenyl_synt"/>
    <property type="match status" value="1"/>
</dbReference>
<keyword evidence="8" id="KW-1185">Reference proteome</keyword>
<keyword evidence="3 6" id="KW-0808">Transferase</keyword>
<reference evidence="7 8" key="2">
    <citation type="journal article" date="2010" name="Stand. Genomic Sci.">
        <title>Complete genome sequence of Nakamurella multipartita type strain (Y-104).</title>
        <authorList>
            <person name="Tice H."/>
            <person name="Mayilraj S."/>
            <person name="Sims D."/>
            <person name="Lapidus A."/>
            <person name="Nolan M."/>
            <person name="Lucas S."/>
            <person name="Glavina Del Rio T."/>
            <person name="Copeland A."/>
            <person name="Cheng J.F."/>
            <person name="Meincke L."/>
            <person name="Bruce D."/>
            <person name="Goodwin L."/>
            <person name="Pitluck S."/>
            <person name="Ivanova N."/>
            <person name="Mavromatis K."/>
            <person name="Ovchinnikova G."/>
            <person name="Pati A."/>
            <person name="Chen A."/>
            <person name="Palaniappan K."/>
            <person name="Land M."/>
            <person name="Hauser L."/>
            <person name="Chang Y.J."/>
            <person name="Jeffries C.D."/>
            <person name="Detter J.C."/>
            <person name="Brettin T."/>
            <person name="Rohde M."/>
            <person name="Goker M."/>
            <person name="Bristow J."/>
            <person name="Eisen J.A."/>
            <person name="Markowitz V."/>
            <person name="Hugenholtz P."/>
            <person name="Kyrpides N.C."/>
            <person name="Klenk H.P."/>
            <person name="Chen F."/>
        </authorList>
    </citation>
    <scope>NUCLEOTIDE SEQUENCE [LARGE SCALE GENOMIC DNA]</scope>
    <source>
        <strain evidence="8">ATCC 700099 / DSM 44233 / CIP 104796 / JCM 9543 / NBRC 105858 / Y-104</strain>
    </source>
</reference>
<dbReference type="InterPro" id="IPR000092">
    <property type="entry name" value="Polyprenyl_synt"/>
</dbReference>
<dbReference type="Gene3D" id="1.10.600.10">
    <property type="entry name" value="Farnesyl Diphosphate Synthase"/>
    <property type="match status" value="1"/>
</dbReference>
<evidence type="ECO:0000256" key="3">
    <source>
        <dbReference type="ARBA" id="ARBA00022679"/>
    </source>
</evidence>
<keyword evidence="4" id="KW-0479">Metal-binding</keyword>
<organism evidence="7 8">
    <name type="scientific">Nakamurella multipartita (strain ATCC 700099 / DSM 44233 / CIP 104796 / JCM 9543 / NBRC 105858 / Y-104)</name>
    <name type="common">Microsphaera multipartita</name>
    <dbReference type="NCBI Taxonomy" id="479431"/>
    <lineage>
        <taxon>Bacteria</taxon>
        <taxon>Bacillati</taxon>
        <taxon>Actinomycetota</taxon>
        <taxon>Actinomycetes</taxon>
        <taxon>Nakamurellales</taxon>
        <taxon>Nakamurellaceae</taxon>
        <taxon>Nakamurella</taxon>
    </lineage>
</organism>
<dbReference type="InParanoid" id="C8XCS8"/>
<dbReference type="GO" id="GO:0008299">
    <property type="term" value="P:isoprenoid biosynthetic process"/>
    <property type="evidence" value="ECO:0007669"/>
    <property type="project" value="InterPro"/>
</dbReference>
<dbReference type="AlphaFoldDB" id="C8XCS8"/>
<dbReference type="EMBL" id="CP001737">
    <property type="protein sequence ID" value="ACV79531.1"/>
    <property type="molecule type" value="Genomic_DNA"/>
</dbReference>
<protein>
    <submittedName>
        <fullName evidence="7">Polyprenyl synthetase</fullName>
    </submittedName>
</protein>
<dbReference type="PANTHER" id="PTHR12001">
    <property type="entry name" value="GERANYLGERANYL PYROPHOSPHATE SYNTHASE"/>
    <property type="match status" value="1"/>
</dbReference>
<dbReference type="PANTHER" id="PTHR12001:SF85">
    <property type="entry name" value="SHORT CHAIN ISOPRENYL DIPHOSPHATE SYNTHASE"/>
    <property type="match status" value="1"/>
</dbReference>
<evidence type="ECO:0000256" key="6">
    <source>
        <dbReference type="RuleBase" id="RU004466"/>
    </source>
</evidence>
<evidence type="ECO:0000256" key="5">
    <source>
        <dbReference type="ARBA" id="ARBA00022842"/>
    </source>
</evidence>
<dbReference type="SFLD" id="SFLDS00005">
    <property type="entry name" value="Isoprenoid_Synthase_Type_I"/>
    <property type="match status" value="1"/>
</dbReference>